<evidence type="ECO:0000313" key="1">
    <source>
        <dbReference type="EMBL" id="MEN5375971.1"/>
    </source>
</evidence>
<sequence length="262" mass="29502">MKKTIFYILLLVLFILAQSCEKVIDIQVNDEIGKLVIEASINNTSSQQEIKLSRNVSFSAGNDYPSVKGAKVIVYDDEEKEYVFQETIPGTYVAKDFTGQSGRSYSMDIQVNESKFTAKSKMPQVVLLDSIIAEKPKLGDKDTRNIKVFYRDPKDDANQYRFILFVNNKQIKDVYALNDDFNNGNPVSITLRPSDDEEIYPGDQIRVEMLCIDKSIYNYWYSLMQQSSGGGIAPSNPPTNISPSVFGYFSAQTISSKSIVVN</sequence>
<gene>
    <name evidence="1" type="ORF">ABE541_01730</name>
</gene>
<dbReference type="EMBL" id="JBDJNQ010000001">
    <property type="protein sequence ID" value="MEN5375971.1"/>
    <property type="molecule type" value="Genomic_DNA"/>
</dbReference>
<dbReference type="Proteomes" id="UP001409291">
    <property type="component" value="Unassembled WGS sequence"/>
</dbReference>
<dbReference type="Pfam" id="PF14054">
    <property type="entry name" value="DUF4249"/>
    <property type="match status" value="1"/>
</dbReference>
<protein>
    <submittedName>
        <fullName evidence="1">DUF4249 domain-containing protein</fullName>
    </submittedName>
</protein>
<dbReference type="InterPro" id="IPR025345">
    <property type="entry name" value="DUF4249"/>
</dbReference>
<name>A0ABV0BMJ7_9SPHI</name>
<comment type="caution">
    <text evidence="1">The sequence shown here is derived from an EMBL/GenBank/DDBJ whole genome shotgun (WGS) entry which is preliminary data.</text>
</comment>
<proteinExistence type="predicted"/>
<evidence type="ECO:0000313" key="2">
    <source>
        <dbReference type="Proteomes" id="UP001409291"/>
    </source>
</evidence>
<keyword evidence="2" id="KW-1185">Reference proteome</keyword>
<dbReference type="PROSITE" id="PS51257">
    <property type="entry name" value="PROKAR_LIPOPROTEIN"/>
    <property type="match status" value="1"/>
</dbReference>
<organism evidence="1 2">
    <name type="scientific">Sphingobacterium kitahiroshimense</name>
    <dbReference type="NCBI Taxonomy" id="470446"/>
    <lineage>
        <taxon>Bacteria</taxon>
        <taxon>Pseudomonadati</taxon>
        <taxon>Bacteroidota</taxon>
        <taxon>Sphingobacteriia</taxon>
        <taxon>Sphingobacteriales</taxon>
        <taxon>Sphingobacteriaceae</taxon>
        <taxon>Sphingobacterium</taxon>
    </lineage>
</organism>
<dbReference type="RefSeq" id="WP_346580466.1">
    <property type="nucleotide sequence ID" value="NZ_JBDJLH010000005.1"/>
</dbReference>
<reference evidence="1 2" key="1">
    <citation type="submission" date="2024-04" db="EMBL/GenBank/DDBJ databases">
        <title>WGS of bacteria from Torrens River.</title>
        <authorList>
            <person name="Wyrsch E.R."/>
            <person name="Drigo B."/>
        </authorList>
    </citation>
    <scope>NUCLEOTIDE SEQUENCE [LARGE SCALE GENOMIC DNA]</scope>
    <source>
        <strain evidence="1 2">TWI391</strain>
    </source>
</reference>
<accession>A0ABV0BMJ7</accession>